<name>A0A8J7JUK4_9CYAN</name>
<feature type="domain" description="Glycosyltransferase 2-like" evidence="1">
    <location>
        <begin position="17"/>
        <end position="120"/>
    </location>
</feature>
<dbReference type="InterPro" id="IPR001173">
    <property type="entry name" value="Glyco_trans_2-like"/>
</dbReference>
<gene>
    <name evidence="2" type="ORF">IQ247_21100</name>
</gene>
<accession>A0A8J7JUK4</accession>
<dbReference type="GO" id="GO:0016758">
    <property type="term" value="F:hexosyltransferase activity"/>
    <property type="evidence" value="ECO:0007669"/>
    <property type="project" value="UniProtKB-ARBA"/>
</dbReference>
<comment type="caution">
    <text evidence="2">The sequence shown here is derived from an EMBL/GenBank/DDBJ whole genome shotgun (WGS) entry which is preliminary data.</text>
</comment>
<evidence type="ECO:0000313" key="2">
    <source>
        <dbReference type="EMBL" id="MBE9215129.1"/>
    </source>
</evidence>
<dbReference type="Proteomes" id="UP000620559">
    <property type="component" value="Unassembled WGS sequence"/>
</dbReference>
<protein>
    <submittedName>
        <fullName evidence="2">Glycosyltransferase</fullName>
    </submittedName>
</protein>
<dbReference type="Pfam" id="PF00535">
    <property type="entry name" value="Glycos_transf_2"/>
    <property type="match status" value="1"/>
</dbReference>
<dbReference type="InterPro" id="IPR029044">
    <property type="entry name" value="Nucleotide-diphossugar_trans"/>
</dbReference>
<dbReference type="EMBL" id="JADEWL010000087">
    <property type="protein sequence ID" value="MBE9215129.1"/>
    <property type="molecule type" value="Genomic_DNA"/>
</dbReference>
<keyword evidence="3" id="KW-1185">Reference proteome</keyword>
<dbReference type="Gene3D" id="3.90.550.10">
    <property type="entry name" value="Spore Coat Polysaccharide Biosynthesis Protein SpsA, Chain A"/>
    <property type="match status" value="1"/>
</dbReference>
<evidence type="ECO:0000313" key="3">
    <source>
        <dbReference type="Proteomes" id="UP000620559"/>
    </source>
</evidence>
<dbReference type="AlphaFoldDB" id="A0A8J7JUK4"/>
<proteinExistence type="predicted"/>
<evidence type="ECO:0000259" key="1">
    <source>
        <dbReference type="Pfam" id="PF00535"/>
    </source>
</evidence>
<dbReference type="SUPFAM" id="SSF53448">
    <property type="entry name" value="Nucleotide-diphospho-sugar transferases"/>
    <property type="match status" value="1"/>
</dbReference>
<dbReference type="PANTHER" id="PTHR22916:SF3">
    <property type="entry name" value="UDP-GLCNAC:BETAGAL BETA-1,3-N-ACETYLGLUCOSAMINYLTRANSFERASE-LIKE PROTEIN 1"/>
    <property type="match status" value="1"/>
</dbReference>
<dbReference type="PANTHER" id="PTHR22916">
    <property type="entry name" value="GLYCOSYLTRANSFERASE"/>
    <property type="match status" value="1"/>
</dbReference>
<sequence length="348" mass="39705">MTNQMNTDSTNQNPLVSVIIDNYNYGRFIQKAIDSVLHQTYRNFELIVVDDGSTDNSREIIESYQDKLIAIFQENAGQNAAFNTGFARSKGEIICFLDSDDYYYKDKLAKVVAAFNQNPNWVQISHGRTTVDAEGGIIGRDPIYFNQGDVKPLLLQWGRYAWAVTSALSYRRSVLKKVLPFPKQPTAGDTYLTATVPFYGQIGKINEPLMYYRKHGNNVQANSNNLTYLIKQREDTANCINNAASNIGINQRFDLKRDIDYRSFKILQSNRGSLTQTLQIIWMTLQEGIAIGHSFKDTSERLVRRSICALFPHEGKVYISLGLRRYLRFKLTGIKPQLTGKKSDNFQF</sequence>
<reference evidence="2" key="1">
    <citation type="submission" date="2020-10" db="EMBL/GenBank/DDBJ databases">
        <authorList>
            <person name="Castelo-Branco R."/>
            <person name="Eusebio N."/>
            <person name="Adriana R."/>
            <person name="Vieira A."/>
            <person name="Brugerolle De Fraissinette N."/>
            <person name="Rezende De Castro R."/>
            <person name="Schneider M.P."/>
            <person name="Vasconcelos V."/>
            <person name="Leao P.N."/>
        </authorList>
    </citation>
    <scope>NUCLEOTIDE SEQUENCE</scope>
    <source>
        <strain evidence="2">LEGE 06105</strain>
    </source>
</reference>
<organism evidence="2 3">
    <name type="scientific">Plectonema cf. radiosum LEGE 06105</name>
    <dbReference type="NCBI Taxonomy" id="945769"/>
    <lineage>
        <taxon>Bacteria</taxon>
        <taxon>Bacillati</taxon>
        <taxon>Cyanobacteriota</taxon>
        <taxon>Cyanophyceae</taxon>
        <taxon>Oscillatoriophycideae</taxon>
        <taxon>Oscillatoriales</taxon>
        <taxon>Microcoleaceae</taxon>
        <taxon>Plectonema</taxon>
    </lineage>
</organism>